<reference evidence="2" key="1">
    <citation type="submission" date="2020-05" db="EMBL/GenBank/DDBJ databases">
        <authorList>
            <person name="Chiriac C."/>
            <person name="Salcher M."/>
            <person name="Ghai R."/>
            <person name="Kavagutti S V."/>
        </authorList>
    </citation>
    <scope>NUCLEOTIDE SEQUENCE</scope>
</reference>
<dbReference type="EMBL" id="CAESAN010000015">
    <property type="protein sequence ID" value="CAB4337462.1"/>
    <property type="molecule type" value="Genomic_DNA"/>
</dbReference>
<gene>
    <name evidence="2" type="ORF">UFOPK3547_00292</name>
</gene>
<feature type="transmembrane region" description="Helical" evidence="1">
    <location>
        <begin position="115"/>
        <end position="136"/>
    </location>
</feature>
<dbReference type="AlphaFoldDB" id="A0A6J5Z8R2"/>
<protein>
    <submittedName>
        <fullName evidence="2">Unannotated protein</fullName>
    </submittedName>
</protein>
<name>A0A6J5Z8R2_9ZZZZ</name>
<feature type="transmembrane region" description="Helical" evidence="1">
    <location>
        <begin position="151"/>
        <end position="174"/>
    </location>
</feature>
<accession>A0A6J5Z8R2</accession>
<keyword evidence="1" id="KW-1133">Transmembrane helix</keyword>
<evidence type="ECO:0000256" key="1">
    <source>
        <dbReference type="SAM" id="Phobius"/>
    </source>
</evidence>
<sequence length="215" mass="22599">MNHLSESLVLALGAAVSPIPLTISILLLTSPDRGRAKAIAFAAGQILALAVISVAAALLLQKALGTTHRHSKASGSIDIVLGVILLVAAARKLLTKPKPKPEKPQKKQRSLAAEFIFGAGLMAVNLETLALVLASIKELVSSKTGIVTEGLVLLAIVLIVTVSATLPPLMTFIFPKQSDRALAWLNDQTKRHSRGISAGFLIVFGAYLLYKGITA</sequence>
<keyword evidence="1" id="KW-0812">Transmembrane</keyword>
<organism evidence="2">
    <name type="scientific">freshwater metagenome</name>
    <dbReference type="NCBI Taxonomy" id="449393"/>
    <lineage>
        <taxon>unclassified sequences</taxon>
        <taxon>metagenomes</taxon>
        <taxon>ecological metagenomes</taxon>
    </lineage>
</organism>
<feature type="transmembrane region" description="Helical" evidence="1">
    <location>
        <begin position="6"/>
        <end position="28"/>
    </location>
</feature>
<feature type="transmembrane region" description="Helical" evidence="1">
    <location>
        <begin position="195"/>
        <end position="213"/>
    </location>
</feature>
<feature type="transmembrane region" description="Helical" evidence="1">
    <location>
        <begin position="73"/>
        <end position="94"/>
    </location>
</feature>
<dbReference type="Pfam" id="PF11139">
    <property type="entry name" value="SfLAP"/>
    <property type="match status" value="1"/>
</dbReference>
<proteinExistence type="predicted"/>
<feature type="transmembrane region" description="Helical" evidence="1">
    <location>
        <begin position="40"/>
        <end position="61"/>
    </location>
</feature>
<keyword evidence="1" id="KW-0472">Membrane</keyword>
<evidence type="ECO:0000313" key="2">
    <source>
        <dbReference type="EMBL" id="CAB4337462.1"/>
    </source>
</evidence>
<dbReference type="InterPro" id="IPR021315">
    <property type="entry name" value="Gap/Sap"/>
</dbReference>